<proteinExistence type="predicted"/>
<dbReference type="InParanoid" id="K1Y3N9"/>
<accession>K1Y3N9</accession>
<gene>
    <name evidence="2" type="ORF">MBM_01751</name>
</gene>
<reference evidence="2 3" key="1">
    <citation type="journal article" date="2012" name="BMC Genomics">
        <title>Sequencing the genome of Marssonina brunnea reveals fungus-poplar co-evolution.</title>
        <authorList>
            <person name="Zhu S."/>
            <person name="Cao Y.-Z."/>
            <person name="Jiang C."/>
            <person name="Tan B.-Y."/>
            <person name="Wang Z."/>
            <person name="Feng S."/>
            <person name="Zhang L."/>
            <person name="Su X.-H."/>
            <person name="Brejova B."/>
            <person name="Vinar T."/>
            <person name="Xu M."/>
            <person name="Wang M.-X."/>
            <person name="Zhang S.-G."/>
            <person name="Huang M.-R."/>
            <person name="Wu R."/>
            <person name="Zhou Y."/>
        </authorList>
    </citation>
    <scope>NUCLEOTIDE SEQUENCE [LARGE SCALE GENOMIC DNA]</scope>
    <source>
        <strain evidence="2 3">MB_m1</strain>
    </source>
</reference>
<dbReference type="KEGG" id="mbe:MBM_01751"/>
<dbReference type="AlphaFoldDB" id="K1Y3N9"/>
<dbReference type="RefSeq" id="XP_007289640.1">
    <property type="nucleotide sequence ID" value="XM_007289578.1"/>
</dbReference>
<protein>
    <submittedName>
        <fullName evidence="2">Uncharacterized protein</fullName>
    </submittedName>
</protein>
<feature type="region of interest" description="Disordered" evidence="1">
    <location>
        <begin position="189"/>
        <end position="213"/>
    </location>
</feature>
<sequence>MPNKKSLRVQLRQEIKRSRIQVEPPHRARLAASRVSSAPSTPAPMTPIHSNPSQSTRASSYTNSIDALFEEDDTNGSDSETPLFHDSANNPFGSPGVLGRAGSEFMRPQTREQQDQQRLRKLVADHDESQRLHSRTRSSREDSALVGLRKELEGLLMRELGEVNWEEKARIRGQRSELIQKIARIESADQHKRDRRLKATSDSTGGALPEPISPKEKKTLMLQAENLAKARAGIEVSPLKRAREDDDHDLDGEERLRLGRPVKKRATTHATGHWKASIHDYFPDADGDGKVGKLDGVSLEEKKTLRRELADYAANLAKAERRRKSSAK</sequence>
<feature type="compositionally biased region" description="Basic and acidic residues" evidence="1">
    <location>
        <begin position="109"/>
        <end position="131"/>
    </location>
</feature>
<evidence type="ECO:0000256" key="1">
    <source>
        <dbReference type="SAM" id="MobiDB-lite"/>
    </source>
</evidence>
<dbReference type="GeneID" id="18757686"/>
<organism evidence="2 3">
    <name type="scientific">Marssonina brunnea f. sp. multigermtubi (strain MB_m1)</name>
    <name type="common">Marssonina leaf spot fungus</name>
    <dbReference type="NCBI Taxonomy" id="1072389"/>
    <lineage>
        <taxon>Eukaryota</taxon>
        <taxon>Fungi</taxon>
        <taxon>Dikarya</taxon>
        <taxon>Ascomycota</taxon>
        <taxon>Pezizomycotina</taxon>
        <taxon>Leotiomycetes</taxon>
        <taxon>Helotiales</taxon>
        <taxon>Drepanopezizaceae</taxon>
        <taxon>Drepanopeziza</taxon>
    </lineage>
</organism>
<dbReference type="EMBL" id="JH921430">
    <property type="protein sequence ID" value="EKD19799.1"/>
    <property type="molecule type" value="Genomic_DNA"/>
</dbReference>
<keyword evidence="3" id="KW-1185">Reference proteome</keyword>
<name>K1Y3N9_MARBU</name>
<feature type="region of interest" description="Disordered" evidence="1">
    <location>
        <begin position="1"/>
        <end position="141"/>
    </location>
</feature>
<feature type="compositionally biased region" description="Polar residues" evidence="1">
    <location>
        <begin position="48"/>
        <end position="65"/>
    </location>
</feature>
<evidence type="ECO:0000313" key="2">
    <source>
        <dbReference type="EMBL" id="EKD19799.1"/>
    </source>
</evidence>
<evidence type="ECO:0000313" key="3">
    <source>
        <dbReference type="Proteomes" id="UP000006753"/>
    </source>
</evidence>
<feature type="compositionally biased region" description="Low complexity" evidence="1">
    <location>
        <begin position="30"/>
        <end position="40"/>
    </location>
</feature>
<dbReference type="OrthoDB" id="3557094at2759"/>
<dbReference type="HOGENOM" id="CLU_847522_0_0_1"/>
<dbReference type="Proteomes" id="UP000006753">
    <property type="component" value="Unassembled WGS sequence"/>
</dbReference>